<name>A0A3S9Z732_STRGD</name>
<dbReference type="InterPro" id="IPR045313">
    <property type="entry name" value="CBR1-like"/>
</dbReference>
<dbReference type="RefSeq" id="WP_127176463.1">
    <property type="nucleotide sequence ID" value="NZ_CP029078.1"/>
</dbReference>
<dbReference type="InterPro" id="IPR036291">
    <property type="entry name" value="NAD(P)-bd_dom_sf"/>
</dbReference>
<dbReference type="InterPro" id="IPR002347">
    <property type="entry name" value="SDR_fam"/>
</dbReference>
<protein>
    <submittedName>
        <fullName evidence="5">SDR family oxidoreductase</fullName>
    </submittedName>
    <submittedName>
        <fullName evidence="6">Short-chain dehydrogenase</fullName>
    </submittedName>
</protein>
<dbReference type="Pfam" id="PF00106">
    <property type="entry name" value="adh_short"/>
    <property type="match status" value="1"/>
</dbReference>
<dbReference type="SUPFAM" id="SSF51735">
    <property type="entry name" value="NAD(P)-binding Rossmann-fold domains"/>
    <property type="match status" value="1"/>
</dbReference>
<gene>
    <name evidence="6" type="ORF">DDJ31_35310</name>
    <name evidence="5" type="ORF">ELQ87_04045</name>
</gene>
<reference evidence="5 7" key="2">
    <citation type="submission" date="2018-12" db="EMBL/GenBank/DDBJ databases">
        <title>Streptomyces griseoviridis F1-27 complete genome.</title>
        <authorList>
            <person name="Mariita R.M."/>
            <person name="Sello J.K."/>
        </authorList>
    </citation>
    <scope>NUCLEOTIDE SEQUENCE [LARGE SCALE GENOMIC DNA]</scope>
    <source>
        <strain evidence="5 7">F1-27</strain>
    </source>
</reference>
<keyword evidence="8" id="KW-1185">Reference proteome</keyword>
<dbReference type="GO" id="GO:0016616">
    <property type="term" value="F:oxidoreductase activity, acting on the CH-OH group of donors, NAD or NADP as acceptor"/>
    <property type="evidence" value="ECO:0007669"/>
    <property type="project" value="InterPro"/>
</dbReference>
<dbReference type="InterPro" id="IPR020904">
    <property type="entry name" value="Sc_DH/Rdtase_CS"/>
</dbReference>
<evidence type="ECO:0000256" key="2">
    <source>
        <dbReference type="ARBA" id="ARBA00022857"/>
    </source>
</evidence>
<keyword evidence="3" id="KW-0560">Oxidoreductase</keyword>
<evidence type="ECO:0000256" key="1">
    <source>
        <dbReference type="ARBA" id="ARBA00006484"/>
    </source>
</evidence>
<dbReference type="PANTHER" id="PTHR43490">
    <property type="entry name" value="(+)-NEOMENTHOL DEHYDROGENASE"/>
    <property type="match status" value="1"/>
</dbReference>
<accession>A0A3S9Z732</accession>
<evidence type="ECO:0000313" key="6">
    <source>
        <dbReference type="EMBL" id="QCN89594.1"/>
    </source>
</evidence>
<keyword evidence="2" id="KW-0521">NADP</keyword>
<dbReference type="KEGG" id="sgd:ELQ87_04045"/>
<evidence type="ECO:0000313" key="5">
    <source>
        <dbReference type="EMBL" id="AZS83552.1"/>
    </source>
</evidence>
<sequence length="235" mass="24636">MTTTLITGANKGIGFETARRLVEAGHTVYVGARDSERGRQAADRLGARFVQLDVTDDTSVRAAVETVEAGGGLDVLINNAGIEGRGEGNTVTGAAAVTADDVRTTFDTNFFGVVRVTHAFLPLLRRSASPVVVNVSSGLASLTALSDPDHPAHFYPGIAYPASKTAVNMLTVQYAKAFPQLRVNAVEPGFTRTDLNGNTGHQTVAEGAEIIVRMAQIGPDGPTGGFFDVNGPLPW</sequence>
<reference evidence="6 8" key="1">
    <citation type="submission" date="2018-04" db="EMBL/GenBank/DDBJ databases">
        <title>Complete genome sequences of Streptomyces griseoviridis K61 and characterization of antagonistic properties of biological control agents.</title>
        <authorList>
            <person name="Mariita R.M."/>
            <person name="Sello J.K."/>
        </authorList>
    </citation>
    <scope>NUCLEOTIDE SEQUENCE [LARGE SCALE GENOMIC DNA]</scope>
    <source>
        <strain evidence="6 8">K61</strain>
    </source>
</reference>
<dbReference type="Proteomes" id="UP000271291">
    <property type="component" value="Chromosome"/>
</dbReference>
<organism evidence="5 7">
    <name type="scientific">Streptomyces griseoviridis</name>
    <dbReference type="NCBI Taxonomy" id="45398"/>
    <lineage>
        <taxon>Bacteria</taxon>
        <taxon>Bacillati</taxon>
        <taxon>Actinomycetota</taxon>
        <taxon>Actinomycetes</taxon>
        <taxon>Kitasatosporales</taxon>
        <taxon>Streptomycetaceae</taxon>
        <taxon>Streptomyces</taxon>
    </lineage>
</organism>
<evidence type="ECO:0000313" key="7">
    <source>
        <dbReference type="Proteomes" id="UP000271291"/>
    </source>
</evidence>
<dbReference type="PRINTS" id="PR00080">
    <property type="entry name" value="SDRFAMILY"/>
</dbReference>
<dbReference type="PRINTS" id="PR00081">
    <property type="entry name" value="GDHRDH"/>
</dbReference>
<dbReference type="PANTHER" id="PTHR43490:SF99">
    <property type="entry name" value="SHORT-CHAIN DEHYDROGENASE_REDUCTASE"/>
    <property type="match status" value="1"/>
</dbReference>
<dbReference type="Gene3D" id="3.40.50.720">
    <property type="entry name" value="NAD(P)-binding Rossmann-like Domain"/>
    <property type="match status" value="1"/>
</dbReference>
<comment type="similarity">
    <text evidence="1 4">Belongs to the short-chain dehydrogenases/reductases (SDR) family.</text>
</comment>
<dbReference type="EMBL" id="CP029078">
    <property type="protein sequence ID" value="QCN89594.1"/>
    <property type="molecule type" value="Genomic_DNA"/>
</dbReference>
<evidence type="ECO:0000256" key="3">
    <source>
        <dbReference type="ARBA" id="ARBA00023002"/>
    </source>
</evidence>
<proteinExistence type="inferred from homology"/>
<dbReference type="Proteomes" id="UP000501753">
    <property type="component" value="Chromosome"/>
</dbReference>
<dbReference type="EMBL" id="CP034687">
    <property type="protein sequence ID" value="AZS83552.1"/>
    <property type="molecule type" value="Genomic_DNA"/>
</dbReference>
<dbReference type="CDD" id="cd05324">
    <property type="entry name" value="carb_red_PTCR-like_SDR_c"/>
    <property type="match status" value="1"/>
</dbReference>
<dbReference type="OrthoDB" id="9781117at2"/>
<dbReference type="AlphaFoldDB" id="A0A3S9Z732"/>
<evidence type="ECO:0000313" key="8">
    <source>
        <dbReference type="Proteomes" id="UP000501753"/>
    </source>
</evidence>
<evidence type="ECO:0000256" key="4">
    <source>
        <dbReference type="RuleBase" id="RU000363"/>
    </source>
</evidence>
<dbReference type="PROSITE" id="PS00061">
    <property type="entry name" value="ADH_SHORT"/>
    <property type="match status" value="1"/>
</dbReference>